<feature type="transmembrane region" description="Helical" evidence="1">
    <location>
        <begin position="44"/>
        <end position="63"/>
    </location>
</feature>
<feature type="transmembrane region" description="Helical" evidence="1">
    <location>
        <begin position="348"/>
        <end position="366"/>
    </location>
</feature>
<dbReference type="EMBL" id="JANFNG010000001">
    <property type="protein sequence ID" value="MCQ4079360.1"/>
    <property type="molecule type" value="Genomic_DNA"/>
</dbReference>
<feature type="transmembrane region" description="Helical" evidence="1">
    <location>
        <begin position="200"/>
        <end position="227"/>
    </location>
</feature>
<evidence type="ECO:0000256" key="1">
    <source>
        <dbReference type="SAM" id="Phobius"/>
    </source>
</evidence>
<dbReference type="InterPro" id="IPR018650">
    <property type="entry name" value="STSV1_Orf64"/>
</dbReference>
<keyword evidence="1" id="KW-1133">Transmembrane helix</keyword>
<accession>A0ABT1PQY4</accession>
<organism evidence="2 3">
    <name type="scientific">Streptomyces humicola</name>
    <dbReference type="NCBI Taxonomy" id="2953240"/>
    <lineage>
        <taxon>Bacteria</taxon>
        <taxon>Bacillati</taxon>
        <taxon>Actinomycetota</taxon>
        <taxon>Actinomycetes</taxon>
        <taxon>Kitasatosporales</taxon>
        <taxon>Streptomycetaceae</taxon>
        <taxon>Streptomyces</taxon>
    </lineage>
</organism>
<dbReference type="Proteomes" id="UP001057702">
    <property type="component" value="Unassembled WGS sequence"/>
</dbReference>
<comment type="caution">
    <text evidence="2">The sequence shown here is derived from an EMBL/GenBank/DDBJ whole genome shotgun (WGS) entry which is preliminary data.</text>
</comment>
<sequence>MPATSPADHRYVTLPAQRGPHRWRPSFPAVSAGREVPRAACPRWVWGMAGLLFAAYAAVSVRLHERLLSSGYDLGIFEQAVRSYAHLHLPVSELKGPGFQLLGDHFSPILATLAPFYRLWPSPLTLLLAQAGLLAAAVVPLARWTERAVGRGAAVVVAVAYGASWGVAQTVGFDFHEVCFAVPLLAFSLTALGEGRLRAAVAWAVPLLLVKEDLGLTLAVIGALVTWKGALRLGLLAACVGLLGTVVEVLVVIPAFNAAGSFTYWDKLPGTGSGSGATPGTGQGSGLVHLLYQVTIGMITPDVKAMTLLTLLAPTAFLALRSPLMCVAVPTLAWRFVSDNSMYWGTDFHYSAVLMPIVFAAFTDALTRWPAAGMRHVLAVSGGVTALLFPQAPLYQLVQRSTWSTPPRVAVAYRILDKIPAAVTVAATDHLVPQLTHRDTVTVFGFSGSRPNPEYIVADMRVLDWPLTPSQKWQQIDAARSHGYHTIADQDGIILLHRG</sequence>
<feature type="transmembrane region" description="Helical" evidence="1">
    <location>
        <begin position="124"/>
        <end position="142"/>
    </location>
</feature>
<evidence type="ECO:0000313" key="3">
    <source>
        <dbReference type="Proteomes" id="UP001057702"/>
    </source>
</evidence>
<keyword evidence="1" id="KW-0812">Transmembrane</keyword>
<feature type="transmembrane region" description="Helical" evidence="1">
    <location>
        <begin position="149"/>
        <end position="167"/>
    </location>
</feature>
<proteinExistence type="predicted"/>
<feature type="transmembrane region" description="Helical" evidence="1">
    <location>
        <begin position="308"/>
        <end position="336"/>
    </location>
</feature>
<keyword evidence="1" id="KW-0472">Membrane</keyword>
<dbReference type="Pfam" id="PF09852">
    <property type="entry name" value="DUF2079"/>
    <property type="match status" value="1"/>
</dbReference>
<feature type="transmembrane region" description="Helical" evidence="1">
    <location>
        <begin position="233"/>
        <end position="256"/>
    </location>
</feature>
<keyword evidence="3" id="KW-1185">Reference proteome</keyword>
<reference evidence="2" key="1">
    <citation type="submission" date="2022-06" db="EMBL/GenBank/DDBJ databases">
        <title>Draft genome sequence of Streptomyces sp. RB6PN25 isolated from peat swamp forest in Thailand.</title>
        <authorList>
            <person name="Duangmal K."/>
            <person name="Klaysubun C."/>
        </authorList>
    </citation>
    <scope>NUCLEOTIDE SEQUENCE</scope>
    <source>
        <strain evidence="2">RB6PN25</strain>
    </source>
</reference>
<evidence type="ECO:0000313" key="2">
    <source>
        <dbReference type="EMBL" id="MCQ4079360.1"/>
    </source>
</evidence>
<protein>
    <submittedName>
        <fullName evidence="2">DUF2079 domain-containing protein</fullName>
    </submittedName>
</protein>
<name>A0ABT1PQY4_9ACTN</name>
<dbReference type="RefSeq" id="WP_255918205.1">
    <property type="nucleotide sequence ID" value="NZ_JANFNG010000001.1"/>
</dbReference>
<gene>
    <name evidence="2" type="ORF">NGB36_01745</name>
</gene>